<dbReference type="InterPro" id="IPR011701">
    <property type="entry name" value="MFS"/>
</dbReference>
<dbReference type="PROSITE" id="PS50850">
    <property type="entry name" value="MFS"/>
    <property type="match status" value="1"/>
</dbReference>
<feature type="transmembrane region" description="Helical" evidence="6">
    <location>
        <begin position="68"/>
        <end position="85"/>
    </location>
</feature>
<evidence type="ECO:0000256" key="6">
    <source>
        <dbReference type="SAM" id="Phobius"/>
    </source>
</evidence>
<dbReference type="SUPFAM" id="SSF103473">
    <property type="entry name" value="MFS general substrate transporter"/>
    <property type="match status" value="1"/>
</dbReference>
<feature type="transmembrane region" description="Helical" evidence="6">
    <location>
        <begin position="107"/>
        <end position="125"/>
    </location>
</feature>
<feature type="transmembrane region" description="Helical" evidence="6">
    <location>
        <begin position="339"/>
        <end position="358"/>
    </location>
</feature>
<dbReference type="EMBL" id="JAXOVC010000008">
    <property type="protein sequence ID" value="KAK4498507.1"/>
    <property type="molecule type" value="Genomic_DNA"/>
</dbReference>
<dbReference type="InterPro" id="IPR020846">
    <property type="entry name" value="MFS_dom"/>
</dbReference>
<accession>A0ABR0EAN4</accession>
<feature type="transmembrane region" description="Helical" evidence="6">
    <location>
        <begin position="396"/>
        <end position="417"/>
    </location>
</feature>
<keyword evidence="9" id="KW-1185">Reference proteome</keyword>
<feature type="transmembrane region" description="Helical" evidence="6">
    <location>
        <begin position="199"/>
        <end position="223"/>
    </location>
</feature>
<keyword evidence="5 6" id="KW-0472">Membrane</keyword>
<dbReference type="Gene3D" id="1.20.1250.20">
    <property type="entry name" value="MFS general substrate transporter like domains"/>
    <property type="match status" value="2"/>
</dbReference>
<keyword evidence="2" id="KW-0813">Transport</keyword>
<gene>
    <name evidence="8" type="ORF">PRZ48_011165</name>
</gene>
<feature type="transmembrane region" description="Helical" evidence="6">
    <location>
        <begin position="370"/>
        <end position="390"/>
    </location>
</feature>
<feature type="transmembrane region" description="Helical" evidence="6">
    <location>
        <begin position="235"/>
        <end position="255"/>
    </location>
</feature>
<feature type="domain" description="Major facilitator superfamily (MFS) profile" evidence="7">
    <location>
        <begin position="72"/>
        <end position="488"/>
    </location>
</feature>
<evidence type="ECO:0000256" key="2">
    <source>
        <dbReference type="ARBA" id="ARBA00022448"/>
    </source>
</evidence>
<feature type="transmembrane region" description="Helical" evidence="6">
    <location>
        <begin position="429"/>
        <end position="450"/>
    </location>
</feature>
<protein>
    <recommendedName>
        <fullName evidence="7">Major facilitator superfamily (MFS) profile domain-containing protein</fullName>
    </recommendedName>
</protein>
<organism evidence="8 9">
    <name type="scientific">Zasmidium cellare</name>
    <name type="common">Wine cellar mold</name>
    <name type="synonym">Racodium cellare</name>
    <dbReference type="NCBI Taxonomy" id="395010"/>
    <lineage>
        <taxon>Eukaryota</taxon>
        <taxon>Fungi</taxon>
        <taxon>Dikarya</taxon>
        <taxon>Ascomycota</taxon>
        <taxon>Pezizomycotina</taxon>
        <taxon>Dothideomycetes</taxon>
        <taxon>Dothideomycetidae</taxon>
        <taxon>Mycosphaerellales</taxon>
        <taxon>Mycosphaerellaceae</taxon>
        <taxon>Zasmidium</taxon>
    </lineage>
</organism>
<dbReference type="InterPro" id="IPR036259">
    <property type="entry name" value="MFS_trans_sf"/>
</dbReference>
<comment type="subcellular location">
    <subcellularLocation>
        <location evidence="1">Membrane</location>
        <topology evidence="1">Multi-pass membrane protein</topology>
    </subcellularLocation>
</comment>
<dbReference type="Pfam" id="PF07690">
    <property type="entry name" value="MFS_1"/>
    <property type="match status" value="1"/>
</dbReference>
<dbReference type="Proteomes" id="UP001305779">
    <property type="component" value="Unassembled WGS sequence"/>
</dbReference>
<keyword evidence="3 6" id="KW-0812">Transmembrane</keyword>
<comment type="caution">
    <text evidence="8">The sequence shown here is derived from an EMBL/GenBank/DDBJ whole genome shotgun (WGS) entry which is preliminary data.</text>
</comment>
<dbReference type="PANTHER" id="PTHR43791:SF78">
    <property type="entry name" value="TRANSPORTER, PUTATIVE (AFU_ORTHOLOGUE AFUA_3G01370)-RELATED"/>
    <property type="match status" value="1"/>
</dbReference>
<dbReference type="PANTHER" id="PTHR43791">
    <property type="entry name" value="PERMEASE-RELATED"/>
    <property type="match status" value="1"/>
</dbReference>
<evidence type="ECO:0000313" key="8">
    <source>
        <dbReference type="EMBL" id="KAK4498507.1"/>
    </source>
</evidence>
<evidence type="ECO:0000256" key="1">
    <source>
        <dbReference type="ARBA" id="ARBA00004141"/>
    </source>
</evidence>
<sequence>MGSLVTDLPAAFQTSLLKDGNEKGDNIHKEIHDHDITAGDEVTKEDARHMVELTEEERAIEKKLRRKIDSLIMPLVVLVYLMNYIDRNNYAAAKLQGLERDLSLNDTQYQVGLSILFVGYVLMQVPSNAMLNFCGKPSWYLGFFIIAWGLVSALTSQVQGYGGIVACRFILGVVEAPFFPGILFYLSKWYTKKELNLRMSIFYSGSLISGAFGNLIAAGILSGLDGARGMASWRWLYIIEGAITVFIGIVVTLLLPDFPHTWKLLTPEMKAVANRRMALDAAEADLDAGGKASHLAGMKAAFKDPKTYLLALAYHGITGAAGFQNFYPTLTQTLGYDRIVSLLLVAPPYVFTVFYSLAHGLTSDKVGNRFWFYMYPVPIVIVGALLFMFTDGFGPRYFSLFLLNFIFVMNGTIYAWIANAIPRPPAKRAAALAFMNSVGNAASIWTPFTYNDADKPYYREAMGINIGLVGIAGICGIIMRFYLQYQNRQLERMENEDATLTERDVRKLEKTAELEGIDIATARMLQKGYRYII</sequence>
<evidence type="ECO:0000313" key="9">
    <source>
        <dbReference type="Proteomes" id="UP001305779"/>
    </source>
</evidence>
<feature type="transmembrane region" description="Helical" evidence="6">
    <location>
        <begin position="161"/>
        <end position="187"/>
    </location>
</feature>
<evidence type="ECO:0000256" key="5">
    <source>
        <dbReference type="ARBA" id="ARBA00023136"/>
    </source>
</evidence>
<name>A0ABR0EAN4_ZASCE</name>
<feature type="transmembrane region" description="Helical" evidence="6">
    <location>
        <begin position="308"/>
        <end position="327"/>
    </location>
</feature>
<feature type="transmembrane region" description="Helical" evidence="6">
    <location>
        <begin position="137"/>
        <end position="155"/>
    </location>
</feature>
<evidence type="ECO:0000259" key="7">
    <source>
        <dbReference type="PROSITE" id="PS50850"/>
    </source>
</evidence>
<reference evidence="8 9" key="1">
    <citation type="journal article" date="2023" name="G3 (Bethesda)">
        <title>A chromosome-level genome assembly of Zasmidium syzygii isolated from banana leaves.</title>
        <authorList>
            <person name="van Westerhoven A.C."/>
            <person name="Mehrabi R."/>
            <person name="Talebi R."/>
            <person name="Steentjes M.B.F."/>
            <person name="Corcolon B."/>
            <person name="Chong P.A."/>
            <person name="Kema G.H.J."/>
            <person name="Seidl M.F."/>
        </authorList>
    </citation>
    <scope>NUCLEOTIDE SEQUENCE [LARGE SCALE GENOMIC DNA]</scope>
    <source>
        <strain evidence="8 9">P124</strain>
    </source>
</reference>
<feature type="transmembrane region" description="Helical" evidence="6">
    <location>
        <begin position="462"/>
        <end position="483"/>
    </location>
</feature>
<proteinExistence type="predicted"/>
<evidence type="ECO:0000256" key="3">
    <source>
        <dbReference type="ARBA" id="ARBA00022692"/>
    </source>
</evidence>
<evidence type="ECO:0000256" key="4">
    <source>
        <dbReference type="ARBA" id="ARBA00022989"/>
    </source>
</evidence>
<keyword evidence="4 6" id="KW-1133">Transmembrane helix</keyword>